<reference evidence="2 3" key="1">
    <citation type="journal article" date="2024" name="Commun. Biol.">
        <title>Comparative genomic analysis of thermophilic fungi reveals convergent evolutionary adaptations and gene losses.</title>
        <authorList>
            <person name="Steindorff A.S."/>
            <person name="Aguilar-Pontes M.V."/>
            <person name="Robinson A.J."/>
            <person name="Andreopoulos B."/>
            <person name="LaButti K."/>
            <person name="Kuo A."/>
            <person name="Mondo S."/>
            <person name="Riley R."/>
            <person name="Otillar R."/>
            <person name="Haridas S."/>
            <person name="Lipzen A."/>
            <person name="Grimwood J."/>
            <person name="Schmutz J."/>
            <person name="Clum A."/>
            <person name="Reid I.D."/>
            <person name="Moisan M.C."/>
            <person name="Butler G."/>
            <person name="Nguyen T.T.M."/>
            <person name="Dewar K."/>
            <person name="Conant G."/>
            <person name="Drula E."/>
            <person name="Henrissat B."/>
            <person name="Hansel C."/>
            <person name="Singer S."/>
            <person name="Hutchinson M.I."/>
            <person name="de Vries R.P."/>
            <person name="Natvig D.O."/>
            <person name="Powell A.J."/>
            <person name="Tsang A."/>
            <person name="Grigoriev I.V."/>
        </authorList>
    </citation>
    <scope>NUCLEOTIDE SEQUENCE [LARGE SCALE GENOMIC DNA]</scope>
    <source>
        <strain evidence="2 3">CBS 494.80</strain>
    </source>
</reference>
<evidence type="ECO:0000313" key="2">
    <source>
        <dbReference type="EMBL" id="KAL2068555.1"/>
    </source>
</evidence>
<feature type="region of interest" description="Disordered" evidence="1">
    <location>
        <begin position="1"/>
        <end position="143"/>
    </location>
</feature>
<accession>A0ABR4CF31</accession>
<comment type="caution">
    <text evidence="2">The sequence shown here is derived from an EMBL/GenBank/DDBJ whole genome shotgun (WGS) entry which is preliminary data.</text>
</comment>
<keyword evidence="3" id="KW-1185">Reference proteome</keyword>
<gene>
    <name evidence="2" type="ORF">VTL71DRAFT_14892</name>
</gene>
<evidence type="ECO:0000256" key="1">
    <source>
        <dbReference type="SAM" id="MobiDB-lite"/>
    </source>
</evidence>
<evidence type="ECO:0000313" key="3">
    <source>
        <dbReference type="Proteomes" id="UP001595075"/>
    </source>
</evidence>
<sequence>MEVDKPFHSSSNLVTMSPSPLQKSANPDLDPNPDSALARDTTLISDKPATADIPRTKSHRSTNSYDADSESEEPAALDISSLAKRLSLTSTGEEKERDPRPRRHKRRETQLIMPARASSADESLGEGEERHASDHKPVGDGVERKDFCNWNMDENRSVKVNIDSHEAAEKQVTDPQETIRSLSGTAVDFELGMHDSPSKKRIVSPGLVEDMYVKRPKIMEKGEKARKTDHGRWRG</sequence>
<feature type="compositionally biased region" description="Polar residues" evidence="1">
    <location>
        <begin position="8"/>
        <end position="25"/>
    </location>
</feature>
<dbReference type="EMBL" id="JAZHXI010000008">
    <property type="protein sequence ID" value="KAL2068555.1"/>
    <property type="molecule type" value="Genomic_DNA"/>
</dbReference>
<proteinExistence type="predicted"/>
<dbReference type="Proteomes" id="UP001595075">
    <property type="component" value="Unassembled WGS sequence"/>
</dbReference>
<protein>
    <submittedName>
        <fullName evidence="2">Uncharacterized protein</fullName>
    </submittedName>
</protein>
<organism evidence="2 3">
    <name type="scientific">Oculimacula yallundae</name>
    <dbReference type="NCBI Taxonomy" id="86028"/>
    <lineage>
        <taxon>Eukaryota</taxon>
        <taxon>Fungi</taxon>
        <taxon>Dikarya</taxon>
        <taxon>Ascomycota</taxon>
        <taxon>Pezizomycotina</taxon>
        <taxon>Leotiomycetes</taxon>
        <taxon>Helotiales</taxon>
        <taxon>Ploettnerulaceae</taxon>
        <taxon>Oculimacula</taxon>
    </lineage>
</organism>
<name>A0ABR4CF31_9HELO</name>
<feature type="compositionally biased region" description="Basic and acidic residues" evidence="1">
    <location>
        <begin position="127"/>
        <end position="143"/>
    </location>
</feature>